<evidence type="ECO:0000313" key="2">
    <source>
        <dbReference type="EMBL" id="KAJ4129081.1"/>
    </source>
</evidence>
<evidence type="ECO:0000256" key="1">
    <source>
        <dbReference type="SAM" id="SignalP"/>
    </source>
</evidence>
<evidence type="ECO:0008006" key="4">
    <source>
        <dbReference type="Google" id="ProtNLM"/>
    </source>
</evidence>
<proteinExistence type="predicted"/>
<dbReference type="EMBL" id="JAOQBH010000011">
    <property type="protein sequence ID" value="KAJ4129081.1"/>
    <property type="molecule type" value="Genomic_DNA"/>
</dbReference>
<organism evidence="2 3">
    <name type="scientific">Fusarium equiseti</name>
    <name type="common">Fusarium scirpi</name>
    <dbReference type="NCBI Taxonomy" id="61235"/>
    <lineage>
        <taxon>Eukaryota</taxon>
        <taxon>Fungi</taxon>
        <taxon>Dikarya</taxon>
        <taxon>Ascomycota</taxon>
        <taxon>Pezizomycotina</taxon>
        <taxon>Sordariomycetes</taxon>
        <taxon>Hypocreomycetidae</taxon>
        <taxon>Hypocreales</taxon>
        <taxon>Nectriaceae</taxon>
        <taxon>Fusarium</taxon>
        <taxon>Fusarium incarnatum-equiseti species complex</taxon>
    </lineage>
</organism>
<dbReference type="Proteomes" id="UP001152024">
    <property type="component" value="Unassembled WGS sequence"/>
</dbReference>
<feature type="chain" id="PRO_5045711118" description="CBM-cenC domain-containing protein" evidence="1">
    <location>
        <begin position="22"/>
        <end position="244"/>
    </location>
</feature>
<sequence length="244" mass="25691">MVRIFIPNLAVVAALLLGAEASPCRPTTTTAISTAETTTLAAVTSATSIAASVVSTLTDVITESLEDTTTTVRADATTTTESESTMTTDAAACVETQLFINPGFDDSTSDIAPWTSNMNPIKNQPKSAPNALSAVFSNGEPDYYIKQSLENLNGDYEFSYYYKVVTISTGADYGCNIELKVGTATINGAMYDKVGGWKSGSVRWSSAGETVAQADVQFGLTCLGEFTGIEINVDTLAFTRVCSA</sequence>
<keyword evidence="3" id="KW-1185">Reference proteome</keyword>
<name>A0ABQ8R872_FUSEQ</name>
<reference evidence="2" key="1">
    <citation type="submission" date="2022-09" db="EMBL/GenBank/DDBJ databases">
        <title>Fusarium specimens isolated from Avocado Roots.</title>
        <authorList>
            <person name="Stajich J."/>
            <person name="Roper C."/>
            <person name="Heimlech-Rivalta G."/>
        </authorList>
    </citation>
    <scope>NUCLEOTIDE SEQUENCE</scope>
    <source>
        <strain evidence="2">CF00095</strain>
    </source>
</reference>
<dbReference type="Gene3D" id="2.60.120.260">
    <property type="entry name" value="Galactose-binding domain-like"/>
    <property type="match status" value="1"/>
</dbReference>
<comment type="caution">
    <text evidence="2">The sequence shown here is derived from an EMBL/GenBank/DDBJ whole genome shotgun (WGS) entry which is preliminary data.</text>
</comment>
<accession>A0ABQ8R872</accession>
<gene>
    <name evidence="2" type="ORF">NW768_007612</name>
</gene>
<protein>
    <recommendedName>
        <fullName evidence="4">CBM-cenC domain-containing protein</fullName>
    </recommendedName>
</protein>
<evidence type="ECO:0000313" key="3">
    <source>
        <dbReference type="Proteomes" id="UP001152024"/>
    </source>
</evidence>
<keyword evidence="1" id="KW-0732">Signal</keyword>
<feature type="signal peptide" evidence="1">
    <location>
        <begin position="1"/>
        <end position="21"/>
    </location>
</feature>